<feature type="binding site" evidence="2">
    <location>
        <position position="138"/>
    </location>
    <ligand>
        <name>substrate</name>
    </ligand>
</feature>
<evidence type="ECO:0000256" key="4">
    <source>
        <dbReference type="SAM" id="MobiDB-lite"/>
    </source>
</evidence>
<feature type="binding site" evidence="3">
    <location>
        <position position="266"/>
    </location>
    <ligand>
        <name>Mg(2+)</name>
        <dbReference type="ChEBI" id="CHEBI:18420"/>
    </ligand>
</feature>
<evidence type="ECO:0000313" key="5">
    <source>
        <dbReference type="EMBL" id="KAL3810918.1"/>
    </source>
</evidence>
<feature type="binding site" evidence="3">
    <location>
        <position position="45"/>
    </location>
    <ligand>
        <name>Mg(2+)</name>
        <dbReference type="ChEBI" id="CHEBI:18420"/>
    </ligand>
</feature>
<gene>
    <name evidence="5" type="ORF">ACHAXA_008768</name>
</gene>
<dbReference type="SUPFAM" id="SSF56784">
    <property type="entry name" value="HAD-like"/>
    <property type="match status" value="1"/>
</dbReference>
<organism evidence="5 6">
    <name type="scientific">Cyclostephanos tholiformis</name>
    <dbReference type="NCBI Taxonomy" id="382380"/>
    <lineage>
        <taxon>Eukaryota</taxon>
        <taxon>Sar</taxon>
        <taxon>Stramenopiles</taxon>
        <taxon>Ochrophyta</taxon>
        <taxon>Bacillariophyta</taxon>
        <taxon>Coscinodiscophyceae</taxon>
        <taxon>Thalassiosirophycidae</taxon>
        <taxon>Stephanodiscales</taxon>
        <taxon>Stephanodiscaceae</taxon>
        <taxon>Cyclostephanos</taxon>
    </lineage>
</organism>
<evidence type="ECO:0000256" key="3">
    <source>
        <dbReference type="PIRSR" id="PIRSR031051-3"/>
    </source>
</evidence>
<proteinExistence type="predicted"/>
<feature type="active site" description="Proton donor" evidence="1">
    <location>
        <position position="45"/>
    </location>
</feature>
<feature type="compositionally biased region" description="Low complexity" evidence="4">
    <location>
        <begin position="21"/>
        <end position="30"/>
    </location>
</feature>
<evidence type="ECO:0000313" key="6">
    <source>
        <dbReference type="Proteomes" id="UP001530377"/>
    </source>
</evidence>
<dbReference type="AlphaFoldDB" id="A0ABD3RD50"/>
<keyword evidence="3" id="KW-0460">Magnesium</keyword>
<keyword evidence="3" id="KW-0479">Metal-binding</keyword>
<dbReference type="PIRSF" id="PIRSF031051">
    <property type="entry name" value="PyrdxlP_Pase_PHOSPHO2"/>
    <property type="match status" value="1"/>
</dbReference>
<comment type="cofactor">
    <cofactor evidence="3">
        <name>Mg(2+)</name>
        <dbReference type="ChEBI" id="CHEBI:18420"/>
    </cofactor>
</comment>
<dbReference type="InterPro" id="IPR023214">
    <property type="entry name" value="HAD_sf"/>
</dbReference>
<reference evidence="5 6" key="1">
    <citation type="submission" date="2024-10" db="EMBL/GenBank/DDBJ databases">
        <title>Updated reference genomes for cyclostephanoid diatoms.</title>
        <authorList>
            <person name="Roberts W.R."/>
            <person name="Alverson A.J."/>
        </authorList>
    </citation>
    <scope>NUCLEOTIDE SEQUENCE [LARGE SCALE GENOMIC DNA]</scope>
    <source>
        <strain evidence="5 6">AJA228-03</strain>
    </source>
</reference>
<dbReference type="Pfam" id="PF06888">
    <property type="entry name" value="Put_Phosphatase"/>
    <property type="match status" value="2"/>
</dbReference>
<name>A0ABD3RD50_9STRA</name>
<evidence type="ECO:0000256" key="1">
    <source>
        <dbReference type="PIRSR" id="PIRSR031051-1"/>
    </source>
</evidence>
<feature type="active site" description="Nucleophile" evidence="1">
    <location>
        <position position="43"/>
    </location>
</feature>
<dbReference type="PANTHER" id="PTHR20889:SF12">
    <property type="entry name" value="LP01149P"/>
    <property type="match status" value="1"/>
</dbReference>
<feature type="region of interest" description="Disordered" evidence="4">
    <location>
        <begin position="1"/>
        <end position="30"/>
    </location>
</feature>
<dbReference type="PANTHER" id="PTHR20889">
    <property type="entry name" value="PHOSPHATASE, ORPHAN 1, 2"/>
    <property type="match status" value="1"/>
</dbReference>
<sequence length="360" mass="39514">MVNVDAVTRREGQGPTPPSSPLSSSSSSSRSILPPITTLFVWDFDWTIVNCNSDEYVPSHFLGDAETESRLRDMIIARGHERWHECVSDLVNDCVAEFGLTLYDVLDAASSMPYLTDVRGAIEDVGRDITCGQAIISDGNDSFIGAFLTKNGMDAYFTHGVMTNMGRWDDNDQYVDEKVDEAVIGGGGGDAGDNTRVTSGKGKHVFRVVHQSSIYGGHTSAHCPPNLCKSQVLLDILDRTTETTNTTTKTTTSTRKGRPRVVYVGDGSNDACPALHVLNERDVLLARDGRRICNPNSMMGVQLDEEDDSALTGDEFGILPTIERRKKKEGARHPRCRVQTWNSGRQLRSLVRDILNEASS</sequence>
<dbReference type="Proteomes" id="UP001530377">
    <property type="component" value="Unassembled WGS sequence"/>
</dbReference>
<keyword evidence="6" id="KW-1185">Reference proteome</keyword>
<protein>
    <submittedName>
        <fullName evidence="5">Uncharacterized protein</fullName>
    </submittedName>
</protein>
<dbReference type="InterPro" id="IPR016965">
    <property type="entry name" value="Pase_PHOSPHO-typ"/>
</dbReference>
<feature type="binding site" evidence="2">
    <location>
        <position position="54"/>
    </location>
    <ligand>
        <name>substrate</name>
    </ligand>
</feature>
<comment type="caution">
    <text evidence="5">The sequence shown here is derived from an EMBL/GenBank/DDBJ whole genome shotgun (WGS) entry which is preliminary data.</text>
</comment>
<dbReference type="InterPro" id="IPR036412">
    <property type="entry name" value="HAD-like_sf"/>
</dbReference>
<dbReference type="Gene3D" id="3.40.50.1000">
    <property type="entry name" value="HAD superfamily/HAD-like"/>
    <property type="match status" value="1"/>
</dbReference>
<feature type="binding site" evidence="3">
    <location>
        <position position="43"/>
    </location>
    <ligand>
        <name>Mg(2+)</name>
        <dbReference type="ChEBI" id="CHEBI:18420"/>
    </ligand>
</feature>
<dbReference type="EMBL" id="JALLPB020000292">
    <property type="protein sequence ID" value="KAL3810918.1"/>
    <property type="molecule type" value="Genomic_DNA"/>
</dbReference>
<evidence type="ECO:0000256" key="2">
    <source>
        <dbReference type="PIRSR" id="PIRSR031051-2"/>
    </source>
</evidence>
<accession>A0ABD3RD50</accession>